<dbReference type="Pfam" id="PF00395">
    <property type="entry name" value="SLH"/>
    <property type="match status" value="1"/>
</dbReference>
<dbReference type="InterPro" id="IPR001119">
    <property type="entry name" value="SLH_dom"/>
</dbReference>
<evidence type="ECO:0000313" key="5">
    <source>
        <dbReference type="Proteomes" id="UP001596113"/>
    </source>
</evidence>
<keyword evidence="5" id="KW-1185">Reference proteome</keyword>
<dbReference type="InterPro" id="IPR032812">
    <property type="entry name" value="SbsA_Ig"/>
</dbReference>
<accession>A0ABW0I0D9</accession>
<dbReference type="PROSITE" id="PS51272">
    <property type="entry name" value="SLH"/>
    <property type="match status" value="1"/>
</dbReference>
<sequence>MRKAWLCLLALLLLIQLPIGANAASNLNTEQKYEFLRQKNIFTGFADGSAHLYDSMTREQLAVVLWRLLDLPMSTKALSYKDVLKTRWSYPQIGAVTRANLMSGTQTNVFSPDMNVTVEQMAAVFIRSYGLKGNGSTPVAGKVSSWARGAVSLALDKGLIPQLNDYTIDASRGLLVEAAYTVYLDTHVQPLRVRSVDALSNQSIRLNLYERGDNINLQRFALKDVYGNNRSIQQAIVAQDGLSIVLWTDRQIGGITHWLYVDGNPYSYSSTPDDTTKPTIVGQLNRIAAKTFEITFSEPVDSSTAANMANYTLSDGLRVTSVQLSSDLRRVTFSTSDQTNGKTYRLTVRNVKDLAGNVMDRNDDLTFVGNGDNTKPKVTEVRIDVTTAIVSVKFSEKIDPTQAVQAYHYALDKGLGVTQATLSKDGLTVYLRTTQQQDAVVYTLTVSGIPDLAGNMMDTSGNWKFGAVANPLTPVKVQDIKAINNNTIEVTFDRPVTGTDVNNARIVSLLDGDANVSLTDWTDYSTMKPGTDRVVIMQFRTKSPNPVLFVTGHTYTARVSGIVGLETEGNADTAVFAGTVKENLNPFVAQVYLTDRRTVKVVFSEPVTNVKTEAFRIRERGGDWVNVTGIDNGDPNKVVTDISLKLGSDLKNGSVYELSFQGGIVTDAAKWNELKTTEGGQPFVLSFNT</sequence>
<keyword evidence="1 2" id="KW-0732">Signal</keyword>
<dbReference type="EMBL" id="JBHSMI010000067">
    <property type="protein sequence ID" value="MFC5406991.1"/>
    <property type="molecule type" value="Genomic_DNA"/>
</dbReference>
<feature type="signal peptide" evidence="2">
    <location>
        <begin position="1"/>
        <end position="23"/>
    </location>
</feature>
<dbReference type="Pfam" id="PF13205">
    <property type="entry name" value="Big_5"/>
    <property type="match status" value="3"/>
</dbReference>
<organism evidence="4 5">
    <name type="scientific">Cohnella soli</name>
    <dbReference type="NCBI Taxonomy" id="425005"/>
    <lineage>
        <taxon>Bacteria</taxon>
        <taxon>Bacillati</taxon>
        <taxon>Bacillota</taxon>
        <taxon>Bacilli</taxon>
        <taxon>Bacillales</taxon>
        <taxon>Paenibacillaceae</taxon>
        <taxon>Cohnella</taxon>
    </lineage>
</organism>
<dbReference type="Proteomes" id="UP001596113">
    <property type="component" value="Unassembled WGS sequence"/>
</dbReference>
<comment type="caution">
    <text evidence="4">The sequence shown here is derived from an EMBL/GenBank/DDBJ whole genome shotgun (WGS) entry which is preliminary data.</text>
</comment>
<reference evidence="5" key="1">
    <citation type="journal article" date="2019" name="Int. J. Syst. Evol. Microbiol.">
        <title>The Global Catalogue of Microorganisms (GCM) 10K type strain sequencing project: providing services to taxonomists for standard genome sequencing and annotation.</title>
        <authorList>
            <consortium name="The Broad Institute Genomics Platform"/>
            <consortium name="The Broad Institute Genome Sequencing Center for Infectious Disease"/>
            <person name="Wu L."/>
            <person name="Ma J."/>
        </authorList>
    </citation>
    <scope>NUCLEOTIDE SEQUENCE [LARGE SCALE GENOMIC DNA]</scope>
    <source>
        <strain evidence="5">CGMCC 1.18575</strain>
    </source>
</reference>
<proteinExistence type="predicted"/>
<evidence type="ECO:0000259" key="3">
    <source>
        <dbReference type="PROSITE" id="PS51272"/>
    </source>
</evidence>
<dbReference type="RefSeq" id="WP_378139257.1">
    <property type="nucleotide sequence ID" value="NZ_JBHSMI010000067.1"/>
</dbReference>
<feature type="domain" description="SLH" evidence="3">
    <location>
        <begin position="76"/>
        <end position="139"/>
    </location>
</feature>
<feature type="chain" id="PRO_5045613990" evidence="2">
    <location>
        <begin position="24"/>
        <end position="689"/>
    </location>
</feature>
<protein>
    <submittedName>
        <fullName evidence="4">Ig-like domain-containing protein</fullName>
    </submittedName>
</protein>
<gene>
    <name evidence="4" type="ORF">ACFPOF_30055</name>
</gene>
<evidence type="ECO:0000256" key="2">
    <source>
        <dbReference type="SAM" id="SignalP"/>
    </source>
</evidence>
<dbReference type="InterPro" id="IPR014755">
    <property type="entry name" value="Cu-Rt/internalin_Ig-like"/>
</dbReference>
<evidence type="ECO:0000313" key="4">
    <source>
        <dbReference type="EMBL" id="MFC5406991.1"/>
    </source>
</evidence>
<evidence type="ECO:0000256" key="1">
    <source>
        <dbReference type="ARBA" id="ARBA00022729"/>
    </source>
</evidence>
<dbReference type="Gene3D" id="2.60.40.1220">
    <property type="match status" value="4"/>
</dbReference>
<name>A0ABW0I0D9_9BACL</name>